<evidence type="ECO:0000313" key="9">
    <source>
        <dbReference type="Proteomes" id="UP001642520"/>
    </source>
</evidence>
<feature type="compositionally biased region" description="Polar residues" evidence="7">
    <location>
        <begin position="817"/>
        <end position="829"/>
    </location>
</feature>
<protein>
    <recommendedName>
        <fullName evidence="6">Microtubule-associated protein</fullName>
    </recommendedName>
</protein>
<feature type="compositionally biased region" description="Basic and acidic residues" evidence="7">
    <location>
        <begin position="1252"/>
        <end position="1267"/>
    </location>
</feature>
<feature type="compositionally biased region" description="Basic and acidic residues" evidence="7">
    <location>
        <begin position="406"/>
        <end position="424"/>
    </location>
</feature>
<keyword evidence="6" id="KW-0493">Microtubule</keyword>
<dbReference type="Pfam" id="PF00418">
    <property type="entry name" value="Tubulin-binding"/>
    <property type="match status" value="4"/>
</dbReference>
<feature type="compositionally biased region" description="Polar residues" evidence="7">
    <location>
        <begin position="179"/>
        <end position="190"/>
    </location>
</feature>
<keyword evidence="9" id="KW-1185">Reference proteome</keyword>
<comment type="subcellular location">
    <subcellularLocation>
        <location evidence="1 6">Cytoplasm</location>
        <location evidence="1 6">Cytoskeleton</location>
    </subcellularLocation>
</comment>
<evidence type="ECO:0000256" key="7">
    <source>
        <dbReference type="SAM" id="MobiDB-lite"/>
    </source>
</evidence>
<evidence type="ECO:0000256" key="3">
    <source>
        <dbReference type="ARBA" id="ARBA00022553"/>
    </source>
</evidence>
<dbReference type="PANTHER" id="PTHR11501">
    <property type="entry name" value="MICROTUBULE-ASSOCIATED PROTEIN"/>
    <property type="match status" value="1"/>
</dbReference>
<feature type="compositionally biased region" description="Basic and acidic residues" evidence="7">
    <location>
        <begin position="1466"/>
        <end position="1476"/>
    </location>
</feature>
<feature type="compositionally biased region" description="Polar residues" evidence="7">
    <location>
        <begin position="1036"/>
        <end position="1057"/>
    </location>
</feature>
<feature type="compositionally biased region" description="Polar residues" evidence="7">
    <location>
        <begin position="1227"/>
        <end position="1238"/>
    </location>
</feature>
<evidence type="ECO:0000256" key="4">
    <source>
        <dbReference type="ARBA" id="ARBA00022737"/>
    </source>
</evidence>
<feature type="compositionally biased region" description="Basic and acidic residues" evidence="7">
    <location>
        <begin position="484"/>
        <end position="515"/>
    </location>
</feature>
<feature type="compositionally biased region" description="Polar residues" evidence="7">
    <location>
        <begin position="1006"/>
        <end position="1021"/>
    </location>
</feature>
<feature type="region of interest" description="Disordered" evidence="7">
    <location>
        <begin position="1"/>
        <end position="578"/>
    </location>
</feature>
<feature type="compositionally biased region" description="Polar residues" evidence="7">
    <location>
        <begin position="631"/>
        <end position="641"/>
    </location>
</feature>
<dbReference type="EMBL" id="CAXAJV020001288">
    <property type="protein sequence ID" value="CAL7937436.1"/>
    <property type="molecule type" value="Genomic_DNA"/>
</dbReference>
<keyword evidence="3" id="KW-0597">Phosphoprotein</keyword>
<feature type="compositionally biased region" description="Polar residues" evidence="7">
    <location>
        <begin position="659"/>
        <end position="699"/>
    </location>
</feature>
<feature type="compositionally biased region" description="Basic and acidic residues" evidence="7">
    <location>
        <begin position="836"/>
        <end position="862"/>
    </location>
</feature>
<feature type="compositionally biased region" description="Low complexity" evidence="7">
    <location>
        <begin position="1423"/>
        <end position="1436"/>
    </location>
</feature>
<gene>
    <name evidence="8" type="ORF">XYLVIOL_LOCUS2706</name>
</gene>
<reference evidence="8 9" key="1">
    <citation type="submission" date="2024-08" db="EMBL/GenBank/DDBJ databases">
        <authorList>
            <person name="Will J Nash"/>
            <person name="Angela Man"/>
            <person name="Seanna McTaggart"/>
            <person name="Kendall Baker"/>
            <person name="Tom Barker"/>
            <person name="Leah Catchpole"/>
            <person name="Alex Durrant"/>
            <person name="Karim Gharbi"/>
            <person name="Naomi Irish"/>
            <person name="Gemy Kaithakottil"/>
            <person name="Debby Ku"/>
            <person name="Aaliyah Providence"/>
            <person name="Felix Shaw"/>
            <person name="David Swarbreck"/>
            <person name="Chris Watkins"/>
            <person name="Ann M. McCartney"/>
            <person name="Giulio Formenti"/>
            <person name="Alice Mouton"/>
            <person name="Noel Vella"/>
            <person name="Bjorn M von Reumont"/>
            <person name="Adriana Vella"/>
            <person name="Wilfried Haerty"/>
        </authorList>
    </citation>
    <scope>NUCLEOTIDE SEQUENCE [LARGE SCALE GENOMIC DNA]</scope>
</reference>
<feature type="compositionally biased region" description="Low complexity" evidence="7">
    <location>
        <begin position="1381"/>
        <end position="1394"/>
    </location>
</feature>
<evidence type="ECO:0000256" key="2">
    <source>
        <dbReference type="ARBA" id="ARBA00022490"/>
    </source>
</evidence>
<feature type="region of interest" description="Disordered" evidence="7">
    <location>
        <begin position="623"/>
        <end position="1131"/>
    </location>
</feature>
<feature type="compositionally biased region" description="Basic and acidic residues" evidence="7">
    <location>
        <begin position="192"/>
        <end position="214"/>
    </location>
</feature>
<dbReference type="InterPro" id="IPR001084">
    <property type="entry name" value="MAP_tubulin-bd_rpt"/>
</dbReference>
<feature type="compositionally biased region" description="Basic and acidic residues" evidence="7">
    <location>
        <begin position="354"/>
        <end position="372"/>
    </location>
</feature>
<feature type="compositionally biased region" description="Low complexity" evidence="7">
    <location>
        <begin position="50"/>
        <end position="64"/>
    </location>
</feature>
<feature type="region of interest" description="Disordered" evidence="7">
    <location>
        <begin position="1172"/>
        <end position="1267"/>
    </location>
</feature>
<keyword evidence="2 6" id="KW-0963">Cytoplasm</keyword>
<organism evidence="8 9">
    <name type="scientific">Xylocopa violacea</name>
    <name type="common">Violet carpenter bee</name>
    <name type="synonym">Apis violacea</name>
    <dbReference type="NCBI Taxonomy" id="135666"/>
    <lineage>
        <taxon>Eukaryota</taxon>
        <taxon>Metazoa</taxon>
        <taxon>Ecdysozoa</taxon>
        <taxon>Arthropoda</taxon>
        <taxon>Hexapoda</taxon>
        <taxon>Insecta</taxon>
        <taxon>Pterygota</taxon>
        <taxon>Neoptera</taxon>
        <taxon>Endopterygota</taxon>
        <taxon>Hymenoptera</taxon>
        <taxon>Apocrita</taxon>
        <taxon>Aculeata</taxon>
        <taxon>Apoidea</taxon>
        <taxon>Anthophila</taxon>
        <taxon>Apidae</taxon>
        <taxon>Xylocopa</taxon>
        <taxon>Xylocopa</taxon>
    </lineage>
</organism>
<sequence length="1509" mass="163649">MDSQETRSNAAESSSNREPIAVKPNPPLQPVFRARPQGPPGLPRHPVNNGPIGQPRPRGQPPIRFENRSPIGLTNSGQFVQLRPYGPPRPPGSYPQKPSQQGQHPPIVLNPRYPPSLAQRPGPQQGPRSPQSGNFQRFQGSVQRPQQPRPEHQSTQQQGRHPDILARSQEVLLKHFQRNESLLNISQQSLPAKRDDRKPEAPRVTSEKMAHVESAKGVQQLENAVSKEKIEVREIAENDDDDDVVMDGKSPRLNGEARKQEDLIESKLARRESVESTKRPDTAAKRDDLIESKLAKSEAVESIRRPDTGAKRDDLVELKPSRKDSVESIKRPDTGAKQDDTIESKVSRNGSAESTKRPDTATKQDDSIESKVSRNGSAESTKRPDTATKQDDSIESKVSRNGSAESTKRPDTATKQDDSIEQKLSKNGSADSTKRPDTATKQEDSIEQKLSKNGSADSTKRPDIATKQEESIEPKLSKNGSADSTKRPDTATKQDESIEPKLSKKEDTESTKRPETATINGKIDNKPDVTMEKVDSKVSEVASDLDSKKSNDMNVIESDNRLASPKSAEETRKEPLDKQEIIKVSTQLKEPPKQLIKDEIAIQKEDLSKETVKSTVTATIPAIAEDKIKASDSTSVSTLPEQSARPESAKQNGHELDMSSISPVKTAVTIPTTTLSDGSSQQLQIPSKSAGQPLTTTPTVKHPEQSKDESKTESPLKPSSPTEVSSSQKPEPAAKPSGKLEEQPTPKHATKDESEQEPKKPSTPVSKSLEDAPAEAKQTEEKTKQDDEKQDVKSMPISDSKSDVDSSIEAMEGSDKSCVSTPLGTNQSQSQTESPKTSEKSSKEASLDLDGSRDEKESKDLPAKAAETAEEPKTQKISEDSQPDNLARDSLEANKVDLPGREAAEKEASETAKSPVPLESQGKVPETVLSPPEPSDDGVTGFDNGQPRSLKSSSSQSPRSPVSPKSPKSPAEEKKLEEGEDKKTADAKNLTDQEKSDEKTAAISKTLRSTTPKGQRAQTPVKQDEKLGKKSPITPEIQNGGVTNETVQSNAEPTTNGVADLATKKSPSKAIEADKRSTAGSPVKSPKLPMNKVQVGSAPSPNLKTVRSKIGSLENASYKPGGGKVKIENRKLDFSKAQPKIAAKNEKYTPSGGDKKIAQVKLQWNAKPKVGSLENATYKPGGGDKKIETVKLDFKDKAKPKVGSKDNAKHIPGGGSVKSLATPPKTPQDTNNEIQTQKIDIKAESKIGSLDNVKHKPGGGDKKIFNDKDYLRQTGSNVESLSGSLSGSLIETIEENISSAKQTKDDSPQPPPSTPTKAQNRPSPSSMVTPKAVRSGLARSPETMGSKKNLSPHDMEVEDENKIGFNMEDKTPTRNKPPKSPLSLKSPNSSQLKSPENRTLKSPISPRVPNASELKDSEEKTPKLSSSSRSNSPQLKNSKDKTMKSPTSSSPRNILKSPEKSNSSMSRKESPKELRLPKLAPSPTPQETTAPPEINAKINLPKLTERITH</sequence>
<feature type="compositionally biased region" description="Basic and acidic residues" evidence="7">
    <location>
        <begin position="886"/>
        <end position="910"/>
    </location>
</feature>
<feature type="compositionally biased region" description="Polar residues" evidence="7">
    <location>
        <begin position="1318"/>
        <end position="1328"/>
    </location>
</feature>
<feature type="compositionally biased region" description="Basic and acidic residues" evidence="7">
    <location>
        <begin position="701"/>
        <end position="714"/>
    </location>
</feature>
<feature type="compositionally biased region" description="Basic and acidic residues" evidence="7">
    <location>
        <begin position="1182"/>
        <end position="1209"/>
    </location>
</feature>
<feature type="compositionally biased region" description="Basic and acidic residues" evidence="7">
    <location>
        <begin position="255"/>
        <end position="346"/>
    </location>
</feature>
<feature type="compositionally biased region" description="Basic and acidic residues" evidence="7">
    <location>
        <begin position="567"/>
        <end position="578"/>
    </location>
</feature>
<dbReference type="PANTHER" id="PTHR11501:SF18">
    <property type="entry name" value="MICROTUBULE-ASSOCIATED PROTEIN"/>
    <property type="match status" value="1"/>
</dbReference>
<feature type="compositionally biased region" description="Basic and acidic residues" evidence="7">
    <location>
        <begin position="738"/>
        <end position="760"/>
    </location>
</feature>
<accession>A0ABP1N8W9</accession>
<feature type="compositionally biased region" description="Basic and acidic residues" evidence="7">
    <location>
        <begin position="225"/>
        <end position="236"/>
    </location>
</feature>
<feature type="compositionally biased region" description="Polar residues" evidence="7">
    <location>
        <begin position="1"/>
        <end position="17"/>
    </location>
</feature>
<feature type="compositionally biased region" description="Low complexity" evidence="7">
    <location>
        <begin position="119"/>
        <end position="133"/>
    </location>
</feature>
<dbReference type="PROSITE" id="PS51491">
    <property type="entry name" value="TAU_MAP_2"/>
    <property type="match status" value="3"/>
</dbReference>
<dbReference type="Proteomes" id="UP001642520">
    <property type="component" value="Unassembled WGS sequence"/>
</dbReference>
<keyword evidence="5 6" id="KW-0206">Cytoskeleton</keyword>
<comment type="caution">
    <text evidence="8">The sequence shown here is derived from an EMBL/GenBank/DDBJ whole genome shotgun (WGS) entry which is preliminary data.</text>
</comment>
<dbReference type="PROSITE" id="PS00229">
    <property type="entry name" value="TAU_MAP_1"/>
    <property type="match status" value="2"/>
</dbReference>
<feature type="compositionally biased region" description="Basic and acidic residues" evidence="7">
    <location>
        <begin position="432"/>
        <end position="450"/>
    </location>
</feature>
<feature type="compositionally biased region" description="Basic and acidic residues" evidence="7">
    <location>
        <begin position="1413"/>
        <end position="1422"/>
    </location>
</feature>
<feature type="compositionally biased region" description="Basic and acidic residues" evidence="7">
    <location>
        <begin position="970"/>
        <end position="1000"/>
    </location>
</feature>
<feature type="compositionally biased region" description="Polar residues" evidence="7">
    <location>
        <begin position="717"/>
        <end position="729"/>
    </location>
</feature>
<keyword evidence="4" id="KW-0677">Repeat</keyword>
<evidence type="ECO:0000256" key="5">
    <source>
        <dbReference type="ARBA" id="ARBA00023212"/>
    </source>
</evidence>
<feature type="compositionally biased region" description="Basic and acidic residues" evidence="7">
    <location>
        <begin position="870"/>
        <end position="879"/>
    </location>
</feature>
<feature type="compositionally biased region" description="Low complexity" evidence="7">
    <location>
        <begin position="946"/>
        <end position="969"/>
    </location>
</feature>
<feature type="compositionally biased region" description="Basic and acidic residues" evidence="7">
    <location>
        <begin position="523"/>
        <end position="538"/>
    </location>
</feature>
<feature type="compositionally biased region" description="Basic and acidic residues" evidence="7">
    <location>
        <begin position="777"/>
        <end position="792"/>
    </location>
</feature>
<evidence type="ECO:0000313" key="8">
    <source>
        <dbReference type="EMBL" id="CAL7937436.1"/>
    </source>
</evidence>
<feature type="compositionally biased region" description="Basic and acidic residues" evidence="7">
    <location>
        <begin position="380"/>
        <end position="398"/>
    </location>
</feature>
<evidence type="ECO:0000256" key="1">
    <source>
        <dbReference type="ARBA" id="ARBA00004245"/>
    </source>
</evidence>
<feature type="compositionally biased region" description="Polar residues" evidence="7">
    <location>
        <begin position="134"/>
        <end position="146"/>
    </location>
</feature>
<dbReference type="InterPro" id="IPR027324">
    <property type="entry name" value="MAP2/MAP4/Tau"/>
</dbReference>
<proteinExistence type="predicted"/>
<feature type="region of interest" description="Disordered" evidence="7">
    <location>
        <begin position="1292"/>
        <end position="1509"/>
    </location>
</feature>
<name>A0ABP1N8W9_XYLVO</name>
<feature type="compositionally biased region" description="Basic and acidic residues" evidence="7">
    <location>
        <begin position="458"/>
        <end position="476"/>
    </location>
</feature>
<evidence type="ECO:0000256" key="6">
    <source>
        <dbReference type="RuleBase" id="RU000686"/>
    </source>
</evidence>